<keyword evidence="2" id="KW-0472">Membrane</keyword>
<feature type="region of interest" description="Disordered" evidence="3">
    <location>
        <begin position="136"/>
        <end position="170"/>
    </location>
</feature>
<comment type="subcellular location">
    <subcellularLocation>
        <location evidence="2">Peroxisome membrane</location>
    </subcellularLocation>
</comment>
<dbReference type="EMBL" id="WOCE01000019">
    <property type="protein sequence ID" value="KAE9592245.1"/>
    <property type="molecule type" value="Genomic_DNA"/>
</dbReference>
<dbReference type="PANTHER" id="PTHR13299:SF0">
    <property type="entry name" value="PEROXISOMAL MEMBRANE PROTEIN PEX16"/>
    <property type="match status" value="1"/>
</dbReference>
<name>A0A6A4NNB8_LUPAL</name>
<proteinExistence type="inferred from homology"/>
<dbReference type="Proteomes" id="UP000447434">
    <property type="component" value="Chromosome 19"/>
</dbReference>
<dbReference type="PANTHER" id="PTHR13299">
    <property type="entry name" value="PEROXISOMAL MEMBRANE PROTEIN PEX16"/>
    <property type="match status" value="1"/>
</dbReference>
<dbReference type="Pfam" id="PF08610">
    <property type="entry name" value="Pex16"/>
    <property type="match status" value="1"/>
</dbReference>
<keyword evidence="5" id="KW-1185">Reference proteome</keyword>
<dbReference type="OrthoDB" id="2021143at2759"/>
<evidence type="ECO:0000256" key="2">
    <source>
        <dbReference type="RuleBase" id="RU365003"/>
    </source>
</evidence>
<keyword evidence="2" id="KW-1133">Transmembrane helix</keyword>
<gene>
    <name evidence="4" type="ORF">Lalb_Chr19g0127171</name>
</gene>
<accession>A0A6A4NNB8</accession>
<sequence length="372" mass="42077">MEAYKRWVRHNKDYVQSLETLANGLTWVLPDQFLDSEIGPEAVTSILGIITSINEHIIDTTPTQDITDSIEAYSFPHSLCLSVIMCLETLVEVMAEQYYGDDKKWNFLAVTEATKVLVRLSLFRKSGYKMLLSGVETSNDETDSNTSNSQDETSLKPGSGHALSYMENNHSPNPNDLEGRALSALSRFAENAIMVPEPVSPSRADHNQRREAILESPVSVIERPLPRLFDILSKRGLHGALFFIGEVLFITRPLVYVLFIRKYGVRSWTPWFISMAFDCIGMSFLSLVATAVAGRKEQRFHLSASEKDEVKRRKLLFLLYIMRDPFFTKYTRKKLESVEKVLEPVPVIGFLTAKAVELAIGVQTRYTYMSGS</sequence>
<feature type="transmembrane region" description="Helical" evidence="2">
    <location>
        <begin position="237"/>
        <end position="259"/>
    </location>
</feature>
<dbReference type="AlphaFoldDB" id="A0A6A4NNB8"/>
<comment type="similarity">
    <text evidence="1 2">Belongs to the peroxin-16 family.</text>
</comment>
<organism evidence="4 5">
    <name type="scientific">Lupinus albus</name>
    <name type="common">White lupine</name>
    <name type="synonym">Lupinus termis</name>
    <dbReference type="NCBI Taxonomy" id="3870"/>
    <lineage>
        <taxon>Eukaryota</taxon>
        <taxon>Viridiplantae</taxon>
        <taxon>Streptophyta</taxon>
        <taxon>Embryophyta</taxon>
        <taxon>Tracheophyta</taxon>
        <taxon>Spermatophyta</taxon>
        <taxon>Magnoliopsida</taxon>
        <taxon>eudicotyledons</taxon>
        <taxon>Gunneridae</taxon>
        <taxon>Pentapetalae</taxon>
        <taxon>rosids</taxon>
        <taxon>fabids</taxon>
        <taxon>Fabales</taxon>
        <taxon>Fabaceae</taxon>
        <taxon>Papilionoideae</taxon>
        <taxon>50 kb inversion clade</taxon>
        <taxon>genistoids sensu lato</taxon>
        <taxon>core genistoids</taxon>
        <taxon>Genisteae</taxon>
        <taxon>Lupinus</taxon>
    </lineage>
</organism>
<dbReference type="GO" id="GO:0007031">
    <property type="term" value="P:peroxisome organization"/>
    <property type="evidence" value="ECO:0007669"/>
    <property type="project" value="UniProtKB-KW"/>
</dbReference>
<comment type="caution">
    <text evidence="4">The sequence shown here is derived from an EMBL/GenBank/DDBJ whole genome shotgun (WGS) entry which is preliminary data.</text>
</comment>
<evidence type="ECO:0000313" key="5">
    <source>
        <dbReference type="Proteomes" id="UP000447434"/>
    </source>
</evidence>
<evidence type="ECO:0000256" key="3">
    <source>
        <dbReference type="SAM" id="MobiDB-lite"/>
    </source>
</evidence>
<keyword evidence="2" id="KW-0576">Peroxisome</keyword>
<evidence type="ECO:0000256" key="1">
    <source>
        <dbReference type="ARBA" id="ARBA00009505"/>
    </source>
</evidence>
<keyword evidence="2" id="KW-0962">Peroxisome biogenesis</keyword>
<keyword evidence="2" id="KW-0812">Transmembrane</keyword>
<reference evidence="5" key="1">
    <citation type="journal article" date="2020" name="Nat. Commun.">
        <title>Genome sequence of the cluster root forming white lupin.</title>
        <authorList>
            <person name="Hufnagel B."/>
            <person name="Marques A."/>
            <person name="Soriano A."/>
            <person name="Marques L."/>
            <person name="Divol F."/>
            <person name="Doumas P."/>
            <person name="Sallet E."/>
            <person name="Mancinotti D."/>
            <person name="Carrere S."/>
            <person name="Marande W."/>
            <person name="Arribat S."/>
            <person name="Keller J."/>
            <person name="Huneau C."/>
            <person name="Blein T."/>
            <person name="Aime D."/>
            <person name="Laguerre M."/>
            <person name="Taylor J."/>
            <person name="Schubert V."/>
            <person name="Nelson M."/>
            <person name="Geu-Flores F."/>
            <person name="Crespi M."/>
            <person name="Gallardo-Guerrero K."/>
            <person name="Delaux P.-M."/>
            <person name="Salse J."/>
            <person name="Berges H."/>
            <person name="Guyot R."/>
            <person name="Gouzy J."/>
            <person name="Peret B."/>
        </authorList>
    </citation>
    <scope>NUCLEOTIDE SEQUENCE [LARGE SCALE GENOMIC DNA]</scope>
    <source>
        <strain evidence="5">cv. Amiga</strain>
    </source>
</reference>
<dbReference type="InterPro" id="IPR013919">
    <property type="entry name" value="Pex16"/>
</dbReference>
<protein>
    <recommendedName>
        <fullName evidence="2">Peroxisomal membrane protein PEX16</fullName>
    </recommendedName>
</protein>
<evidence type="ECO:0000313" key="4">
    <source>
        <dbReference type="EMBL" id="KAE9592245.1"/>
    </source>
</evidence>
<dbReference type="GO" id="GO:0005778">
    <property type="term" value="C:peroxisomal membrane"/>
    <property type="evidence" value="ECO:0007669"/>
    <property type="project" value="UniProtKB-SubCell"/>
</dbReference>
<feature type="transmembrane region" description="Helical" evidence="2">
    <location>
        <begin position="271"/>
        <end position="293"/>
    </location>
</feature>